<dbReference type="Pfam" id="PF12802">
    <property type="entry name" value="MarR_2"/>
    <property type="match status" value="1"/>
</dbReference>
<evidence type="ECO:0000256" key="1">
    <source>
        <dbReference type="ARBA" id="ARBA00023015"/>
    </source>
</evidence>
<name>A0A1H9B0P1_9RHOB</name>
<dbReference type="InterPro" id="IPR036390">
    <property type="entry name" value="WH_DNA-bd_sf"/>
</dbReference>
<feature type="domain" description="HTH marR-type" evidence="4">
    <location>
        <begin position="8"/>
        <end position="139"/>
    </location>
</feature>
<dbReference type="SMART" id="SM00347">
    <property type="entry name" value="HTH_MARR"/>
    <property type="match status" value="1"/>
</dbReference>
<keyword evidence="2 5" id="KW-0238">DNA-binding</keyword>
<dbReference type="STRING" id="657014.SAMN04488092_102332"/>
<accession>A0A1H9B0P1</accession>
<dbReference type="GO" id="GO:0003677">
    <property type="term" value="F:DNA binding"/>
    <property type="evidence" value="ECO:0007669"/>
    <property type="project" value="UniProtKB-KW"/>
</dbReference>
<dbReference type="EMBL" id="FOEP01000002">
    <property type="protein sequence ID" value="SEP82592.1"/>
    <property type="molecule type" value="Genomic_DNA"/>
</dbReference>
<dbReference type="PRINTS" id="PR00598">
    <property type="entry name" value="HTHMARR"/>
</dbReference>
<dbReference type="PANTHER" id="PTHR33164:SF95">
    <property type="entry name" value="TRANSCRIPTIONAL REGULATOR"/>
    <property type="match status" value="1"/>
</dbReference>
<dbReference type="OrthoDB" id="7349109at2"/>
<evidence type="ECO:0000313" key="6">
    <source>
        <dbReference type="Proteomes" id="UP000198634"/>
    </source>
</evidence>
<evidence type="ECO:0000256" key="3">
    <source>
        <dbReference type="ARBA" id="ARBA00023163"/>
    </source>
</evidence>
<evidence type="ECO:0000256" key="2">
    <source>
        <dbReference type="ARBA" id="ARBA00023125"/>
    </source>
</evidence>
<evidence type="ECO:0000259" key="4">
    <source>
        <dbReference type="PROSITE" id="PS50995"/>
    </source>
</evidence>
<dbReference type="InterPro" id="IPR023187">
    <property type="entry name" value="Tscrpt_reg_MarR-type_CS"/>
</dbReference>
<dbReference type="PROSITE" id="PS01117">
    <property type="entry name" value="HTH_MARR_1"/>
    <property type="match status" value="1"/>
</dbReference>
<dbReference type="SUPFAM" id="SSF46785">
    <property type="entry name" value="Winged helix' DNA-binding domain"/>
    <property type="match status" value="1"/>
</dbReference>
<reference evidence="5 6" key="1">
    <citation type="submission" date="2016-10" db="EMBL/GenBank/DDBJ databases">
        <authorList>
            <person name="de Groot N.N."/>
        </authorList>
    </citation>
    <scope>NUCLEOTIDE SEQUENCE [LARGE SCALE GENOMIC DNA]</scope>
    <source>
        <strain evidence="5 6">DSM 22007</strain>
    </source>
</reference>
<gene>
    <name evidence="5" type="ORF">SAMN04488092_102332</name>
</gene>
<keyword evidence="6" id="KW-1185">Reference proteome</keyword>
<dbReference type="Gene3D" id="1.10.10.10">
    <property type="entry name" value="Winged helix-like DNA-binding domain superfamily/Winged helix DNA-binding domain"/>
    <property type="match status" value="1"/>
</dbReference>
<dbReference type="InterPro" id="IPR036388">
    <property type="entry name" value="WH-like_DNA-bd_sf"/>
</dbReference>
<proteinExistence type="predicted"/>
<dbReference type="AlphaFoldDB" id="A0A1H9B0P1"/>
<dbReference type="InterPro" id="IPR039422">
    <property type="entry name" value="MarR/SlyA-like"/>
</dbReference>
<dbReference type="InterPro" id="IPR000835">
    <property type="entry name" value="HTH_MarR-typ"/>
</dbReference>
<organism evidence="5 6">
    <name type="scientific">Thalassovita taeanensis</name>
    <dbReference type="NCBI Taxonomy" id="657014"/>
    <lineage>
        <taxon>Bacteria</taxon>
        <taxon>Pseudomonadati</taxon>
        <taxon>Pseudomonadota</taxon>
        <taxon>Alphaproteobacteria</taxon>
        <taxon>Rhodobacterales</taxon>
        <taxon>Roseobacteraceae</taxon>
        <taxon>Thalassovita</taxon>
    </lineage>
</organism>
<keyword evidence="1" id="KW-0805">Transcription regulation</keyword>
<dbReference type="PANTHER" id="PTHR33164">
    <property type="entry name" value="TRANSCRIPTIONAL REGULATOR, MARR FAMILY"/>
    <property type="match status" value="1"/>
</dbReference>
<sequence length="143" mass="15812">MLQFNTMPGHLVRRAHQVATAIFVEQMTKEGLDITPFQFAALSAIQMQPGLDQATAAAWTACDRATMGGVLDRLVEKGLVLRQISDKDRRARVLHLTDSGRAILQKAETVALAIQDSLTQGLNPQERDILVDLLQRVCDNHPK</sequence>
<dbReference type="Proteomes" id="UP000198634">
    <property type="component" value="Unassembled WGS sequence"/>
</dbReference>
<keyword evidence="3" id="KW-0804">Transcription</keyword>
<dbReference type="GO" id="GO:0003700">
    <property type="term" value="F:DNA-binding transcription factor activity"/>
    <property type="evidence" value="ECO:0007669"/>
    <property type="project" value="InterPro"/>
</dbReference>
<evidence type="ECO:0000313" key="5">
    <source>
        <dbReference type="EMBL" id="SEP82592.1"/>
    </source>
</evidence>
<dbReference type="GO" id="GO:0006950">
    <property type="term" value="P:response to stress"/>
    <property type="evidence" value="ECO:0007669"/>
    <property type="project" value="TreeGrafter"/>
</dbReference>
<dbReference type="PROSITE" id="PS50995">
    <property type="entry name" value="HTH_MARR_2"/>
    <property type="match status" value="1"/>
</dbReference>
<protein>
    <submittedName>
        <fullName evidence="5">DNA-binding transcriptional regulator, MarR family</fullName>
    </submittedName>
</protein>